<feature type="non-terminal residue" evidence="1">
    <location>
        <position position="1"/>
    </location>
</feature>
<evidence type="ECO:0008006" key="3">
    <source>
        <dbReference type="Google" id="ProtNLM"/>
    </source>
</evidence>
<evidence type="ECO:0000313" key="1">
    <source>
        <dbReference type="EMBL" id="GMS85489.1"/>
    </source>
</evidence>
<organism evidence="1 2">
    <name type="scientific">Pristionchus entomophagus</name>
    <dbReference type="NCBI Taxonomy" id="358040"/>
    <lineage>
        <taxon>Eukaryota</taxon>
        <taxon>Metazoa</taxon>
        <taxon>Ecdysozoa</taxon>
        <taxon>Nematoda</taxon>
        <taxon>Chromadorea</taxon>
        <taxon>Rhabditida</taxon>
        <taxon>Rhabditina</taxon>
        <taxon>Diplogasteromorpha</taxon>
        <taxon>Diplogasteroidea</taxon>
        <taxon>Neodiplogasteridae</taxon>
        <taxon>Pristionchus</taxon>
    </lineage>
</organism>
<accession>A0AAV5SRK4</accession>
<evidence type="ECO:0000313" key="2">
    <source>
        <dbReference type="Proteomes" id="UP001432027"/>
    </source>
</evidence>
<dbReference type="Proteomes" id="UP001432027">
    <property type="component" value="Unassembled WGS sequence"/>
</dbReference>
<comment type="caution">
    <text evidence="1">The sequence shown here is derived from an EMBL/GenBank/DDBJ whole genome shotgun (WGS) entry which is preliminary data.</text>
</comment>
<gene>
    <name evidence="1" type="ORF">PENTCL1PPCAC_7664</name>
</gene>
<dbReference type="EMBL" id="BTSX01000002">
    <property type="protein sequence ID" value="GMS85489.1"/>
    <property type="molecule type" value="Genomic_DNA"/>
</dbReference>
<feature type="non-terminal residue" evidence="1">
    <location>
        <position position="146"/>
    </location>
</feature>
<keyword evidence="2" id="KW-1185">Reference proteome</keyword>
<name>A0AAV5SRK4_9BILA</name>
<reference evidence="1" key="1">
    <citation type="submission" date="2023-10" db="EMBL/GenBank/DDBJ databases">
        <title>Genome assembly of Pristionchus species.</title>
        <authorList>
            <person name="Yoshida K."/>
            <person name="Sommer R.J."/>
        </authorList>
    </citation>
    <scope>NUCLEOTIDE SEQUENCE</scope>
    <source>
        <strain evidence="1">RS0144</strain>
    </source>
</reference>
<sequence>FSSISSPIPFSICTVNLISPVEMGAESSRNAIERPPPRRRVFTGWEQFRADPSSKIDDCDEIVVEYVAEHSKVTLARTLTNYHLLPYFLHETTLHLEDIRSTFVSRGKGTSAYETTMRLLIADCDRLVEENLEMYEELESEGDMES</sequence>
<protein>
    <recommendedName>
        <fullName evidence="3">BLOC-1-related complex subunit 5</fullName>
    </recommendedName>
</protein>
<dbReference type="AlphaFoldDB" id="A0AAV5SRK4"/>
<proteinExistence type="predicted"/>